<gene>
    <name evidence="1" type="ORF">ETSY2_02335</name>
</gene>
<proteinExistence type="predicted"/>
<accession>W4MGA0</accession>
<dbReference type="AlphaFoldDB" id="W4MGA0"/>
<dbReference type="EMBL" id="AZHX01000091">
    <property type="protein sequence ID" value="ETX08951.1"/>
    <property type="molecule type" value="Genomic_DNA"/>
</dbReference>
<name>W4MGA0_9BACT</name>
<organism evidence="1 2">
    <name type="scientific">Candidatus Entotheonella gemina</name>
    <dbReference type="NCBI Taxonomy" id="1429439"/>
    <lineage>
        <taxon>Bacteria</taxon>
        <taxon>Pseudomonadati</taxon>
        <taxon>Nitrospinota/Tectimicrobiota group</taxon>
        <taxon>Candidatus Tectimicrobiota</taxon>
        <taxon>Candidatus Entotheonellia</taxon>
        <taxon>Candidatus Entotheonellales</taxon>
        <taxon>Candidatus Entotheonellaceae</taxon>
        <taxon>Candidatus Entotheonella</taxon>
    </lineage>
</organism>
<sequence length="62" mass="6988">MASMRFGNMLILTESDIFVDIMTFKLVTVASPYGLNDVYLQYKSTRYPCCRGASDLGMYFAA</sequence>
<evidence type="ECO:0000313" key="1">
    <source>
        <dbReference type="EMBL" id="ETX08951.1"/>
    </source>
</evidence>
<evidence type="ECO:0000313" key="2">
    <source>
        <dbReference type="Proteomes" id="UP000019140"/>
    </source>
</evidence>
<protein>
    <submittedName>
        <fullName evidence="1">Uncharacterized protein</fullName>
    </submittedName>
</protein>
<keyword evidence="2" id="KW-1185">Reference proteome</keyword>
<reference evidence="1 2" key="1">
    <citation type="journal article" date="2014" name="Nature">
        <title>An environmental bacterial taxon with a large and distinct metabolic repertoire.</title>
        <authorList>
            <person name="Wilson M.C."/>
            <person name="Mori T."/>
            <person name="Ruckert C."/>
            <person name="Uria A.R."/>
            <person name="Helf M.J."/>
            <person name="Takada K."/>
            <person name="Gernert C."/>
            <person name="Steffens U.A."/>
            <person name="Heycke N."/>
            <person name="Schmitt S."/>
            <person name="Rinke C."/>
            <person name="Helfrich E.J."/>
            <person name="Brachmann A.O."/>
            <person name="Gurgui C."/>
            <person name="Wakimoto T."/>
            <person name="Kracht M."/>
            <person name="Crusemann M."/>
            <person name="Hentschel U."/>
            <person name="Abe I."/>
            <person name="Matsunaga S."/>
            <person name="Kalinowski J."/>
            <person name="Takeyama H."/>
            <person name="Piel J."/>
        </authorList>
    </citation>
    <scope>NUCLEOTIDE SEQUENCE [LARGE SCALE GENOMIC DNA]</scope>
    <source>
        <strain evidence="2">TSY2</strain>
    </source>
</reference>
<dbReference type="HOGENOM" id="CLU_2895606_0_0_7"/>
<dbReference type="Proteomes" id="UP000019140">
    <property type="component" value="Unassembled WGS sequence"/>
</dbReference>
<comment type="caution">
    <text evidence="1">The sequence shown here is derived from an EMBL/GenBank/DDBJ whole genome shotgun (WGS) entry which is preliminary data.</text>
</comment>